<dbReference type="PANTHER" id="PTHR42678:SF34">
    <property type="entry name" value="OS04G0183300 PROTEIN"/>
    <property type="match status" value="1"/>
</dbReference>
<dbReference type="InterPro" id="IPR036928">
    <property type="entry name" value="AS_sf"/>
</dbReference>
<organism evidence="1 2">
    <name type="scientific">Streptococcus didelphis</name>
    <dbReference type="NCBI Taxonomy" id="102886"/>
    <lineage>
        <taxon>Bacteria</taxon>
        <taxon>Bacillati</taxon>
        <taxon>Bacillota</taxon>
        <taxon>Bacilli</taxon>
        <taxon>Lactobacillales</taxon>
        <taxon>Streptococcaceae</taxon>
        <taxon>Streptococcus</taxon>
    </lineage>
</organism>
<dbReference type="RefSeq" id="WP_306675769.1">
    <property type="nucleotide sequence ID" value="NZ_CP104407.1"/>
</dbReference>
<evidence type="ECO:0000313" key="2">
    <source>
        <dbReference type="Proteomes" id="UP001238096"/>
    </source>
</evidence>
<name>A0ABY9LFZ5_9STRE</name>
<protein>
    <recommendedName>
        <fullName evidence="3">Amidase</fullName>
    </recommendedName>
</protein>
<dbReference type="PANTHER" id="PTHR42678">
    <property type="entry name" value="AMIDASE"/>
    <property type="match status" value="1"/>
</dbReference>
<accession>A0ABY9LFZ5</accession>
<gene>
    <name evidence="1" type="ORF">N1496_07105</name>
</gene>
<dbReference type="SUPFAM" id="SSF75304">
    <property type="entry name" value="Amidase signature (AS) enzymes"/>
    <property type="match status" value="1"/>
</dbReference>
<proteinExistence type="predicted"/>
<keyword evidence="2" id="KW-1185">Reference proteome</keyword>
<sequence length="108" mass="12054">MRYGQGLLEDALKFEQHDKQKVEMNIQQAKDLLTKTISKNKLDALVFKDNKGAVLPAIAGAPEITVPFGIYKDSPAGATFFGLVNEDEKILNIAYSFEQNTLKRQIPN</sequence>
<dbReference type="EMBL" id="CP110509">
    <property type="protein sequence ID" value="WMB27819.1"/>
    <property type="molecule type" value="Genomic_DNA"/>
</dbReference>
<dbReference type="Gene3D" id="3.90.1300.10">
    <property type="entry name" value="Amidase signature (AS) domain"/>
    <property type="match status" value="1"/>
</dbReference>
<dbReference type="Proteomes" id="UP001238096">
    <property type="component" value="Chromosome"/>
</dbReference>
<evidence type="ECO:0000313" key="1">
    <source>
        <dbReference type="EMBL" id="WMB27819.1"/>
    </source>
</evidence>
<reference evidence="2" key="1">
    <citation type="submission" date="2022-10" db="EMBL/GenBank/DDBJ databases">
        <title>Streptococcus didelphis as causative of fatal infections in opossums (Didelphis albiventris).</title>
        <authorList>
            <person name="Breyer G.M."/>
            <person name="Da Silva M.E.R.J."/>
            <person name="Siqueira F.M."/>
        </authorList>
    </citation>
    <scope>NUCLEOTIDE SEQUENCE [LARGE SCALE GENOMIC DNA]</scope>
    <source>
        <strain evidence="2">LBVP101/21</strain>
    </source>
</reference>
<evidence type="ECO:0008006" key="3">
    <source>
        <dbReference type="Google" id="ProtNLM"/>
    </source>
</evidence>